<dbReference type="AlphaFoldDB" id="A0A0V8JL24"/>
<dbReference type="GO" id="GO:0000287">
    <property type="term" value="F:magnesium ion binding"/>
    <property type="evidence" value="ECO:0007669"/>
    <property type="project" value="TreeGrafter"/>
</dbReference>
<dbReference type="RefSeq" id="WP_025907653.1">
    <property type="nucleotide sequence ID" value="NZ_KQ758651.1"/>
</dbReference>
<dbReference type="PANTHER" id="PTHR10000">
    <property type="entry name" value="PHOSPHOSERINE PHOSPHATASE"/>
    <property type="match status" value="1"/>
</dbReference>
<reference evidence="2 3" key="1">
    <citation type="submission" date="2015-11" db="EMBL/GenBank/DDBJ databases">
        <title>Bacillus caseinolyticus sp nov.</title>
        <authorList>
            <person name="Dastager S.G."/>
            <person name="Mawlankar R."/>
        </authorList>
    </citation>
    <scope>NUCLEOTIDE SEQUENCE [LARGE SCALE GENOMIC DNA]</scope>
    <source>
        <strain evidence="2 3">SGD-V-76</strain>
    </source>
</reference>
<evidence type="ECO:0000313" key="3">
    <source>
        <dbReference type="Proteomes" id="UP000053681"/>
    </source>
</evidence>
<keyword evidence="2" id="KW-0378">Hydrolase</keyword>
<keyword evidence="3" id="KW-1185">Reference proteome</keyword>
<keyword evidence="1" id="KW-0175">Coiled coil</keyword>
<dbReference type="SFLD" id="SFLDS00003">
    <property type="entry name" value="Haloacid_Dehalogenase"/>
    <property type="match status" value="1"/>
</dbReference>
<dbReference type="GO" id="GO:0016791">
    <property type="term" value="F:phosphatase activity"/>
    <property type="evidence" value="ECO:0007669"/>
    <property type="project" value="TreeGrafter"/>
</dbReference>
<dbReference type="PROSITE" id="PS01228">
    <property type="entry name" value="COF_1"/>
    <property type="match status" value="1"/>
</dbReference>
<comment type="caution">
    <text evidence="2">The sequence shown here is derived from an EMBL/GenBank/DDBJ whole genome shotgun (WGS) entry which is preliminary data.</text>
</comment>
<dbReference type="InterPro" id="IPR006379">
    <property type="entry name" value="HAD-SF_hydro_IIB"/>
</dbReference>
<evidence type="ECO:0000313" key="2">
    <source>
        <dbReference type="EMBL" id="KSU87781.1"/>
    </source>
</evidence>
<dbReference type="NCBIfam" id="TIGR00099">
    <property type="entry name" value="Cof-subfamily"/>
    <property type="match status" value="1"/>
</dbReference>
<dbReference type="InterPro" id="IPR036412">
    <property type="entry name" value="HAD-like_sf"/>
</dbReference>
<evidence type="ECO:0000256" key="1">
    <source>
        <dbReference type="SAM" id="Coils"/>
    </source>
</evidence>
<dbReference type="Pfam" id="PF08282">
    <property type="entry name" value="Hydrolase_3"/>
    <property type="match status" value="1"/>
</dbReference>
<organism evidence="2 3">
    <name type="scientific">Priestia veravalensis</name>
    <dbReference type="NCBI Taxonomy" id="1414648"/>
    <lineage>
        <taxon>Bacteria</taxon>
        <taxon>Bacillati</taxon>
        <taxon>Bacillota</taxon>
        <taxon>Bacilli</taxon>
        <taxon>Bacillales</taxon>
        <taxon>Bacillaceae</taxon>
        <taxon>Priestia</taxon>
    </lineage>
</organism>
<dbReference type="NCBIfam" id="TIGR01484">
    <property type="entry name" value="HAD-SF-IIB"/>
    <property type="match status" value="1"/>
</dbReference>
<dbReference type="EMBL" id="LNQP01000035">
    <property type="protein sequence ID" value="KSU87781.1"/>
    <property type="molecule type" value="Genomic_DNA"/>
</dbReference>
<dbReference type="SUPFAM" id="SSF56784">
    <property type="entry name" value="HAD-like"/>
    <property type="match status" value="1"/>
</dbReference>
<dbReference type="InterPro" id="IPR023214">
    <property type="entry name" value="HAD_sf"/>
</dbReference>
<dbReference type="InterPro" id="IPR000150">
    <property type="entry name" value="Cof"/>
</dbReference>
<dbReference type="PANTHER" id="PTHR10000:SF55">
    <property type="entry name" value="5-AMINO-6-(5-PHOSPHO-D-RIBITYLAMINO)URACIL PHOSPHATASE YCSE"/>
    <property type="match status" value="1"/>
</dbReference>
<dbReference type="SFLD" id="SFLDG01140">
    <property type="entry name" value="C2.B:_Phosphomannomutase_and_P"/>
    <property type="match status" value="1"/>
</dbReference>
<sequence length="293" mass="33785">MSFMPKAIFLDMDGTILNRSNRVTIETKEIIDDLRAQGIFVFIATGRAFDEIAELVPEGFEVDGFITSNGMAGHVGGEMVFKHSLSRELVERVIEKARENQVYYELFPYGAPRMTLQQDREYVEHEVREPKPESVEINEWLSRKKAIGEEIQWQEKIEGSEFSKFYFFARTYEHINKWKAELEELKQEMDFTMSISSPHNVEVMVANVNKATGIQQMLKHFNLPHEDILGIGDSNNDLPMFKYVGYAVAMKNAGDHIKDIVDDVTEYSCDENGVYHYLSRFKVEKTNSIMPNA</sequence>
<dbReference type="GO" id="GO:0005829">
    <property type="term" value="C:cytosol"/>
    <property type="evidence" value="ECO:0007669"/>
    <property type="project" value="TreeGrafter"/>
</dbReference>
<dbReference type="Gene3D" id="3.30.1240.10">
    <property type="match status" value="1"/>
</dbReference>
<dbReference type="Gene3D" id="3.40.50.1000">
    <property type="entry name" value="HAD superfamily/HAD-like"/>
    <property type="match status" value="1"/>
</dbReference>
<dbReference type="Proteomes" id="UP000053681">
    <property type="component" value="Unassembled WGS sequence"/>
</dbReference>
<feature type="coiled-coil region" evidence="1">
    <location>
        <begin position="168"/>
        <end position="195"/>
    </location>
</feature>
<proteinExistence type="predicted"/>
<name>A0A0V8JL24_9BACI</name>
<protein>
    <submittedName>
        <fullName evidence="2">HAD family hydrolase</fullName>
    </submittedName>
</protein>
<gene>
    <name evidence="2" type="ORF">AS180_11220</name>
</gene>
<accession>A0A0V8JL24</accession>